<evidence type="ECO:0000256" key="4">
    <source>
        <dbReference type="ARBA" id="ARBA00022989"/>
    </source>
</evidence>
<evidence type="ECO:0000256" key="2">
    <source>
        <dbReference type="ARBA" id="ARBA00009773"/>
    </source>
</evidence>
<dbReference type="RefSeq" id="WP_263370343.1">
    <property type="nucleotide sequence ID" value="NZ_JAGSYD010000001.1"/>
</dbReference>
<feature type="transmembrane region" description="Helical" evidence="6">
    <location>
        <begin position="210"/>
        <end position="231"/>
    </location>
</feature>
<feature type="transmembrane region" description="Helical" evidence="6">
    <location>
        <begin position="156"/>
        <end position="174"/>
    </location>
</feature>
<evidence type="ECO:0000256" key="3">
    <source>
        <dbReference type="ARBA" id="ARBA00022692"/>
    </source>
</evidence>
<dbReference type="PANTHER" id="PTHR21716">
    <property type="entry name" value="TRANSMEMBRANE PROTEIN"/>
    <property type="match status" value="1"/>
</dbReference>
<evidence type="ECO:0000256" key="1">
    <source>
        <dbReference type="ARBA" id="ARBA00004141"/>
    </source>
</evidence>
<sequence length="350" mass="37994">MLTPDLQPEPTKSLGRTITLYLAVLTGVVLCLCFMHTLIFPLTGAVALAVVLHRARLWLCRRMSSTMAAWLLLAAVIIAVVLPSFLVVKTLVHEVIHIARYIVSGDAAFDVRLFAVKHQKLGGMVQQGLDQLAPDAEGKRLAEMAAGWAALGLRHFITFIVQMVLMLFLLFFLLRDSDKAHRALVSMMPMPEEDALPFLRKLGEVTHAIFLGRFLIAGIQGALSGIAYWLLGVPGALLWGTLTAILCLIPAFGAFLIWVPVTIYLGFAESWTRAIILAIWGGVIVSNLDNLLYPALVGRRTELHTAVIFVAIFGGLAMFGISGFVLGPVIVAATLLLLQRNRSAAAPLAP</sequence>
<keyword evidence="8" id="KW-1185">Reference proteome</keyword>
<dbReference type="EMBL" id="JBHSWI010000001">
    <property type="protein sequence ID" value="MFC6646691.1"/>
    <property type="molecule type" value="Genomic_DNA"/>
</dbReference>
<evidence type="ECO:0000313" key="7">
    <source>
        <dbReference type="EMBL" id="MFC6646691.1"/>
    </source>
</evidence>
<comment type="caution">
    <text evidence="7">The sequence shown here is derived from an EMBL/GenBank/DDBJ whole genome shotgun (WGS) entry which is preliminary data.</text>
</comment>
<feature type="transmembrane region" description="Helical" evidence="6">
    <location>
        <begin position="65"/>
        <end position="86"/>
    </location>
</feature>
<proteinExistence type="inferred from homology"/>
<feature type="transmembrane region" description="Helical" evidence="6">
    <location>
        <begin position="271"/>
        <end position="288"/>
    </location>
</feature>
<protein>
    <submittedName>
        <fullName evidence="7">AI-2E family transporter</fullName>
    </submittedName>
</protein>
<keyword evidence="3 6" id="KW-0812">Transmembrane</keyword>
<organism evidence="7 8">
    <name type="scientific">Granulicella cerasi</name>
    <dbReference type="NCBI Taxonomy" id="741063"/>
    <lineage>
        <taxon>Bacteria</taxon>
        <taxon>Pseudomonadati</taxon>
        <taxon>Acidobacteriota</taxon>
        <taxon>Terriglobia</taxon>
        <taxon>Terriglobales</taxon>
        <taxon>Acidobacteriaceae</taxon>
        <taxon>Granulicella</taxon>
    </lineage>
</organism>
<dbReference type="PANTHER" id="PTHR21716:SF4">
    <property type="entry name" value="TRANSMEMBRANE PROTEIN 245"/>
    <property type="match status" value="1"/>
</dbReference>
<accession>A0ABW1ZDB2</accession>
<comment type="subcellular location">
    <subcellularLocation>
        <location evidence="1">Membrane</location>
        <topology evidence="1">Multi-pass membrane protein</topology>
    </subcellularLocation>
</comment>
<comment type="similarity">
    <text evidence="2">Belongs to the autoinducer-2 exporter (AI-2E) (TC 2.A.86) family.</text>
</comment>
<evidence type="ECO:0000313" key="8">
    <source>
        <dbReference type="Proteomes" id="UP001596391"/>
    </source>
</evidence>
<dbReference type="Pfam" id="PF01594">
    <property type="entry name" value="AI-2E_transport"/>
    <property type="match status" value="1"/>
</dbReference>
<reference evidence="8" key="1">
    <citation type="journal article" date="2019" name="Int. J. Syst. Evol. Microbiol.">
        <title>The Global Catalogue of Microorganisms (GCM) 10K type strain sequencing project: providing services to taxonomists for standard genome sequencing and annotation.</title>
        <authorList>
            <consortium name="The Broad Institute Genomics Platform"/>
            <consortium name="The Broad Institute Genome Sequencing Center for Infectious Disease"/>
            <person name="Wu L."/>
            <person name="Ma J."/>
        </authorList>
    </citation>
    <scope>NUCLEOTIDE SEQUENCE [LARGE SCALE GENOMIC DNA]</scope>
    <source>
        <strain evidence="8">CGMCC 1.16026</strain>
    </source>
</reference>
<feature type="transmembrane region" description="Helical" evidence="6">
    <location>
        <begin position="20"/>
        <end position="53"/>
    </location>
</feature>
<feature type="transmembrane region" description="Helical" evidence="6">
    <location>
        <begin position="237"/>
        <end position="259"/>
    </location>
</feature>
<feature type="transmembrane region" description="Helical" evidence="6">
    <location>
        <begin position="308"/>
        <end position="338"/>
    </location>
</feature>
<gene>
    <name evidence="7" type="ORF">ACFQBQ_14065</name>
</gene>
<keyword evidence="4 6" id="KW-1133">Transmembrane helix</keyword>
<dbReference type="InterPro" id="IPR002549">
    <property type="entry name" value="AI-2E-like"/>
</dbReference>
<name>A0ABW1ZDB2_9BACT</name>
<evidence type="ECO:0000256" key="6">
    <source>
        <dbReference type="SAM" id="Phobius"/>
    </source>
</evidence>
<evidence type="ECO:0000256" key="5">
    <source>
        <dbReference type="ARBA" id="ARBA00023136"/>
    </source>
</evidence>
<keyword evidence="5 6" id="KW-0472">Membrane</keyword>
<dbReference type="Proteomes" id="UP001596391">
    <property type="component" value="Unassembled WGS sequence"/>
</dbReference>